<keyword evidence="1" id="KW-0479">Metal-binding</keyword>
<dbReference type="GO" id="GO:0016853">
    <property type="term" value="F:isomerase activity"/>
    <property type="evidence" value="ECO:0007669"/>
    <property type="project" value="UniProtKB-KW"/>
</dbReference>
<keyword evidence="3" id="KW-0378">Hydrolase</keyword>
<dbReference type="InterPro" id="IPR011234">
    <property type="entry name" value="Fumarylacetoacetase-like_C"/>
</dbReference>
<dbReference type="InterPro" id="IPR036663">
    <property type="entry name" value="Fumarylacetoacetase_C_sf"/>
</dbReference>
<dbReference type="PANTHER" id="PTHR11820">
    <property type="entry name" value="ACYLPYRUVASE"/>
    <property type="match status" value="1"/>
</dbReference>
<gene>
    <name evidence="3" type="ORF">CWE15_04355</name>
</gene>
<evidence type="ECO:0000259" key="2">
    <source>
        <dbReference type="Pfam" id="PF01557"/>
    </source>
</evidence>
<evidence type="ECO:0000256" key="1">
    <source>
        <dbReference type="ARBA" id="ARBA00022723"/>
    </source>
</evidence>
<evidence type="ECO:0000313" key="4">
    <source>
        <dbReference type="Proteomes" id="UP000286976"/>
    </source>
</evidence>
<organism evidence="3 4">
    <name type="scientific">Aliidiomarina taiwanensis</name>
    <dbReference type="NCBI Taxonomy" id="946228"/>
    <lineage>
        <taxon>Bacteria</taxon>
        <taxon>Pseudomonadati</taxon>
        <taxon>Pseudomonadota</taxon>
        <taxon>Gammaproteobacteria</taxon>
        <taxon>Alteromonadales</taxon>
        <taxon>Idiomarinaceae</taxon>
        <taxon>Aliidiomarina</taxon>
    </lineage>
</organism>
<sequence length="206" mass="22327">MRYNKVVCVGRNYAEHAAELNNPIPDTPLLFMKPATALVPFEEPIPVSHHNSSLHFELELAVLLGQPLKHADKAAALDAIDGIGLALDLTLRDVQQQLKAQGHPWELAKAFDGSCPISQFVPADGLNLTDLEFTLERNGTLQQHGHTKHMLSPILDVLVYASQHFTLSPGDIVLTGTPAGVGPLHAGDTLTARLLPEHLVVQTRAI</sequence>
<dbReference type="GO" id="GO:0018773">
    <property type="term" value="F:acetylpyruvate hydrolase activity"/>
    <property type="evidence" value="ECO:0007669"/>
    <property type="project" value="TreeGrafter"/>
</dbReference>
<dbReference type="RefSeq" id="WP_126756817.1">
    <property type="nucleotide sequence ID" value="NZ_PIPQ01000001.1"/>
</dbReference>
<keyword evidence="3" id="KW-0413">Isomerase</keyword>
<feature type="domain" description="Fumarylacetoacetase-like C-terminal" evidence="2">
    <location>
        <begin position="5"/>
        <end position="194"/>
    </location>
</feature>
<comment type="caution">
    <text evidence="3">The sequence shown here is derived from an EMBL/GenBank/DDBJ whole genome shotgun (WGS) entry which is preliminary data.</text>
</comment>
<dbReference type="SUPFAM" id="SSF56529">
    <property type="entry name" value="FAH"/>
    <property type="match status" value="1"/>
</dbReference>
<dbReference type="EMBL" id="PIPQ01000001">
    <property type="protein sequence ID" value="RUO44412.1"/>
    <property type="molecule type" value="Genomic_DNA"/>
</dbReference>
<dbReference type="Pfam" id="PF01557">
    <property type="entry name" value="FAA_hydrolase"/>
    <property type="match status" value="1"/>
</dbReference>
<name>A0A432XAG6_9GAMM</name>
<protein>
    <submittedName>
        <fullName evidence="3">Isomerase/hydrolase</fullName>
    </submittedName>
</protein>
<dbReference type="Proteomes" id="UP000286976">
    <property type="component" value="Unassembled WGS sequence"/>
</dbReference>
<dbReference type="OrthoDB" id="9805307at2"/>
<keyword evidence="4" id="KW-1185">Reference proteome</keyword>
<dbReference type="Gene3D" id="3.90.850.10">
    <property type="entry name" value="Fumarylacetoacetase-like, C-terminal domain"/>
    <property type="match status" value="1"/>
</dbReference>
<proteinExistence type="predicted"/>
<dbReference type="GO" id="GO:0046872">
    <property type="term" value="F:metal ion binding"/>
    <property type="evidence" value="ECO:0007669"/>
    <property type="project" value="UniProtKB-KW"/>
</dbReference>
<dbReference type="AlphaFoldDB" id="A0A432XAG6"/>
<accession>A0A432XAG6</accession>
<dbReference type="NCBIfam" id="NF007967">
    <property type="entry name" value="PRK10691.1"/>
    <property type="match status" value="1"/>
</dbReference>
<evidence type="ECO:0000313" key="3">
    <source>
        <dbReference type="EMBL" id="RUO44412.1"/>
    </source>
</evidence>
<reference evidence="3 4" key="1">
    <citation type="journal article" date="2011" name="Front. Microbiol.">
        <title>Genomic signatures of strain selection and enhancement in Bacillus atrophaeus var. globigii, a historical biowarfare simulant.</title>
        <authorList>
            <person name="Gibbons H.S."/>
            <person name="Broomall S.M."/>
            <person name="McNew L.A."/>
            <person name="Daligault H."/>
            <person name="Chapman C."/>
            <person name="Bruce D."/>
            <person name="Karavis M."/>
            <person name="Krepps M."/>
            <person name="McGregor P.A."/>
            <person name="Hong C."/>
            <person name="Park K.H."/>
            <person name="Akmal A."/>
            <person name="Feldman A."/>
            <person name="Lin J.S."/>
            <person name="Chang W.E."/>
            <person name="Higgs B.W."/>
            <person name="Demirev P."/>
            <person name="Lindquist J."/>
            <person name="Liem A."/>
            <person name="Fochler E."/>
            <person name="Read T.D."/>
            <person name="Tapia R."/>
            <person name="Johnson S."/>
            <person name="Bishop-Lilly K.A."/>
            <person name="Detter C."/>
            <person name="Han C."/>
            <person name="Sozhamannan S."/>
            <person name="Rosenzweig C.N."/>
            <person name="Skowronski E.W."/>
        </authorList>
    </citation>
    <scope>NUCLEOTIDE SEQUENCE [LARGE SCALE GENOMIC DNA]</scope>
    <source>
        <strain evidence="3 4">AIT1</strain>
    </source>
</reference>
<dbReference type="PANTHER" id="PTHR11820:SF7">
    <property type="entry name" value="ACYLPYRUVASE FAHD1, MITOCHONDRIAL"/>
    <property type="match status" value="1"/>
</dbReference>